<keyword evidence="6 12" id="KW-0662">Pyridine nucleotide biosynthesis</keyword>
<evidence type="ECO:0000256" key="3">
    <source>
        <dbReference type="ARBA" id="ARBA00008562"/>
    </source>
</evidence>
<dbReference type="EMBL" id="AODQ01000040">
    <property type="protein sequence ID" value="EMR02953.1"/>
    <property type="molecule type" value="Genomic_DNA"/>
</dbReference>
<dbReference type="SUPFAM" id="SSF46977">
    <property type="entry name" value="Succinate dehydrogenase/fumarate reductase flavoprotein C-terminal domain"/>
    <property type="match status" value="1"/>
</dbReference>
<evidence type="ECO:0000256" key="12">
    <source>
        <dbReference type="RuleBase" id="RU362049"/>
    </source>
</evidence>
<dbReference type="Gene3D" id="1.20.58.100">
    <property type="entry name" value="Fumarate reductase/succinate dehydrogenase flavoprotein-like, C-terminal domain"/>
    <property type="match status" value="1"/>
</dbReference>
<dbReference type="PIRSF" id="PIRSF000171">
    <property type="entry name" value="SDHA_APRA_LASPO"/>
    <property type="match status" value="1"/>
</dbReference>
<comment type="pathway">
    <text evidence="2 12">Cofactor biosynthesis; NAD(+) biosynthesis; iminoaspartate from L-aspartate (oxidase route): step 1/1.</text>
</comment>
<feature type="domain" description="Fumarate reductase/succinate dehydrogenase flavoprotein-like C-terminal" evidence="14">
    <location>
        <begin position="425"/>
        <end position="500"/>
    </location>
</feature>
<accession>M7N2Q2</accession>
<comment type="catalytic activity">
    <reaction evidence="9">
        <text>L-aspartate + O2 = iminosuccinate + H2O2</text>
        <dbReference type="Rhea" id="RHEA:25876"/>
        <dbReference type="ChEBI" id="CHEBI:15379"/>
        <dbReference type="ChEBI" id="CHEBI:16240"/>
        <dbReference type="ChEBI" id="CHEBI:29991"/>
        <dbReference type="ChEBI" id="CHEBI:77875"/>
        <dbReference type="EC" id="1.4.3.16"/>
    </reaction>
    <physiologicalReaction direction="left-to-right" evidence="9">
        <dbReference type="Rhea" id="RHEA:25877"/>
    </physiologicalReaction>
</comment>
<dbReference type="InterPro" id="IPR027477">
    <property type="entry name" value="Succ_DH/fumarate_Rdtase_cat_sf"/>
</dbReference>
<comment type="cofactor">
    <cofactor evidence="1 12">
        <name>FAD</name>
        <dbReference type="ChEBI" id="CHEBI:57692"/>
    </cofactor>
</comment>
<evidence type="ECO:0000256" key="4">
    <source>
        <dbReference type="ARBA" id="ARBA00012173"/>
    </source>
</evidence>
<comment type="function">
    <text evidence="12">Catalyzes the oxidation of L-aspartate to iminoaspartate.</text>
</comment>
<feature type="domain" description="FAD-dependent oxidoreductase 2 FAD-binding" evidence="13">
    <location>
        <begin position="5"/>
        <end position="380"/>
    </location>
</feature>
<organism evidence="15 16">
    <name type="scientific">Cesiribacter andamanensis AMV16</name>
    <dbReference type="NCBI Taxonomy" id="1279009"/>
    <lineage>
        <taxon>Bacteria</taxon>
        <taxon>Pseudomonadati</taxon>
        <taxon>Bacteroidota</taxon>
        <taxon>Cytophagia</taxon>
        <taxon>Cytophagales</taxon>
        <taxon>Cesiribacteraceae</taxon>
        <taxon>Cesiribacter</taxon>
    </lineage>
</organism>
<dbReference type="InterPro" id="IPR003953">
    <property type="entry name" value="FAD-dep_OxRdtase_2_FAD-bd"/>
</dbReference>
<dbReference type="Gene3D" id="3.90.700.10">
    <property type="entry name" value="Succinate dehydrogenase/fumarate reductase flavoprotein, catalytic domain"/>
    <property type="match status" value="1"/>
</dbReference>
<protein>
    <recommendedName>
        <fullName evidence="4 10">L-aspartate oxidase</fullName>
        <ecNumber evidence="4 10">1.4.3.16</ecNumber>
    </recommendedName>
</protein>
<evidence type="ECO:0000256" key="10">
    <source>
        <dbReference type="NCBIfam" id="TIGR00551"/>
    </source>
</evidence>
<dbReference type="GO" id="GO:0034628">
    <property type="term" value="P:'de novo' NAD+ biosynthetic process from L-aspartate"/>
    <property type="evidence" value="ECO:0007669"/>
    <property type="project" value="TreeGrafter"/>
</dbReference>
<keyword evidence="5 12" id="KW-0285">Flavoprotein</keyword>
<evidence type="ECO:0000256" key="8">
    <source>
        <dbReference type="ARBA" id="ARBA00023002"/>
    </source>
</evidence>
<dbReference type="UniPathway" id="UPA00253">
    <property type="reaction ID" value="UER00326"/>
</dbReference>
<comment type="similarity">
    <text evidence="3 12">Belongs to the FAD-dependent oxidoreductase 2 family. NadB subfamily.</text>
</comment>
<dbReference type="InterPro" id="IPR015939">
    <property type="entry name" value="Fum_Rdtase/Succ_DH_flav-like_C"/>
</dbReference>
<dbReference type="EC" id="1.4.3.16" evidence="4 10"/>
<dbReference type="SUPFAM" id="SSF51905">
    <property type="entry name" value="FAD/NAD(P)-binding domain"/>
    <property type="match status" value="1"/>
</dbReference>
<keyword evidence="8 12" id="KW-0560">Oxidoreductase</keyword>
<keyword evidence="16" id="KW-1185">Reference proteome</keyword>
<feature type="active site" description="Proton acceptor" evidence="11">
    <location>
        <position position="278"/>
    </location>
</feature>
<dbReference type="NCBIfam" id="TIGR00551">
    <property type="entry name" value="nadB"/>
    <property type="match status" value="1"/>
</dbReference>
<evidence type="ECO:0000259" key="13">
    <source>
        <dbReference type="Pfam" id="PF00890"/>
    </source>
</evidence>
<evidence type="ECO:0000313" key="16">
    <source>
        <dbReference type="Proteomes" id="UP000011910"/>
    </source>
</evidence>
<name>M7N2Q2_9BACT</name>
<evidence type="ECO:0000256" key="1">
    <source>
        <dbReference type="ARBA" id="ARBA00001974"/>
    </source>
</evidence>
<evidence type="ECO:0000256" key="7">
    <source>
        <dbReference type="ARBA" id="ARBA00022827"/>
    </source>
</evidence>
<dbReference type="PATRIC" id="fig|1279009.4.peg.1956"/>
<dbReference type="InterPro" id="IPR037099">
    <property type="entry name" value="Fum_R/Succ_DH_flav-like_C_sf"/>
</dbReference>
<keyword evidence="7 12" id="KW-0274">FAD</keyword>
<dbReference type="FunFam" id="3.90.700.10:FF:000002">
    <property type="entry name" value="L-aspartate oxidase"/>
    <property type="match status" value="1"/>
</dbReference>
<dbReference type="OrthoDB" id="9806724at2"/>
<dbReference type="SUPFAM" id="SSF56425">
    <property type="entry name" value="Succinate dehydrogenase/fumarate reductase flavoprotein, catalytic domain"/>
    <property type="match status" value="1"/>
</dbReference>
<dbReference type="InterPro" id="IPR036188">
    <property type="entry name" value="FAD/NAD-bd_sf"/>
</dbReference>
<dbReference type="GO" id="GO:0008734">
    <property type="term" value="F:L-aspartate oxidase activity"/>
    <property type="evidence" value="ECO:0007669"/>
    <property type="project" value="UniProtKB-UniRule"/>
</dbReference>
<gene>
    <name evidence="15" type="primary">nadB</name>
    <name evidence="15" type="ORF">ADICEAN_01926</name>
</gene>
<dbReference type="PANTHER" id="PTHR42716:SF2">
    <property type="entry name" value="L-ASPARTATE OXIDASE, CHLOROPLASTIC"/>
    <property type="match status" value="1"/>
</dbReference>
<dbReference type="RefSeq" id="WP_009195322.1">
    <property type="nucleotide sequence ID" value="NZ_AODQ01000040.1"/>
</dbReference>
<evidence type="ECO:0000256" key="2">
    <source>
        <dbReference type="ARBA" id="ARBA00004950"/>
    </source>
</evidence>
<dbReference type="PRINTS" id="PR00368">
    <property type="entry name" value="FADPNR"/>
</dbReference>
<dbReference type="Proteomes" id="UP000011910">
    <property type="component" value="Unassembled WGS sequence"/>
</dbReference>
<evidence type="ECO:0000256" key="6">
    <source>
        <dbReference type="ARBA" id="ARBA00022642"/>
    </source>
</evidence>
<evidence type="ECO:0000256" key="5">
    <source>
        <dbReference type="ARBA" id="ARBA00022630"/>
    </source>
</evidence>
<reference evidence="15 16" key="1">
    <citation type="journal article" date="2013" name="Genome Announc.">
        <title>Draft Genome Sequence of Cesiribacter andamanensis Strain AMV16T, Isolated from a Soil Sample from a Mud Volcano in the Andaman Islands, India.</title>
        <authorList>
            <person name="Shivaji S."/>
            <person name="Ara S."/>
            <person name="Begum Z."/>
            <person name="Srinivas T.N."/>
            <person name="Singh A."/>
            <person name="Kumar Pinnaka A."/>
        </authorList>
    </citation>
    <scope>NUCLEOTIDE SEQUENCE [LARGE SCALE GENOMIC DNA]</scope>
    <source>
        <strain evidence="15 16">AMV16</strain>
    </source>
</reference>
<dbReference type="GO" id="GO:0005737">
    <property type="term" value="C:cytoplasm"/>
    <property type="evidence" value="ECO:0007669"/>
    <property type="project" value="UniProtKB-SubCell"/>
</dbReference>
<comment type="subcellular location">
    <subcellularLocation>
        <location evidence="12">Cytoplasm</location>
    </subcellularLocation>
</comment>
<evidence type="ECO:0000256" key="9">
    <source>
        <dbReference type="ARBA" id="ARBA00048305"/>
    </source>
</evidence>
<dbReference type="PRINTS" id="PR00411">
    <property type="entry name" value="PNDRDTASEI"/>
</dbReference>
<dbReference type="InterPro" id="IPR005288">
    <property type="entry name" value="NadB"/>
</dbReference>
<dbReference type="Gene3D" id="3.50.50.60">
    <property type="entry name" value="FAD/NAD(P)-binding domain"/>
    <property type="match status" value="1"/>
</dbReference>
<dbReference type="AlphaFoldDB" id="M7N2Q2"/>
<evidence type="ECO:0000313" key="15">
    <source>
        <dbReference type="EMBL" id="EMR02953.1"/>
    </source>
</evidence>
<dbReference type="PANTHER" id="PTHR42716">
    <property type="entry name" value="L-ASPARTATE OXIDASE"/>
    <property type="match status" value="1"/>
</dbReference>
<proteinExistence type="inferred from homology"/>
<dbReference type="eggNOG" id="COG0029">
    <property type="taxonomic scope" value="Bacteria"/>
</dbReference>
<dbReference type="Pfam" id="PF00890">
    <property type="entry name" value="FAD_binding_2"/>
    <property type="match status" value="1"/>
</dbReference>
<evidence type="ECO:0000256" key="11">
    <source>
        <dbReference type="PIRSR" id="PIRSR000171-1"/>
    </source>
</evidence>
<comment type="caution">
    <text evidence="15">The sequence shown here is derived from an EMBL/GenBank/DDBJ whole genome shotgun (WGS) entry which is preliminary data.</text>
</comment>
<evidence type="ECO:0000259" key="14">
    <source>
        <dbReference type="Pfam" id="PF02910"/>
    </source>
</evidence>
<dbReference type="Pfam" id="PF02910">
    <property type="entry name" value="Succ_DH_flav_C"/>
    <property type="match status" value="1"/>
</dbReference>
<sequence length="523" mass="55623">MESYDFLVIGSGIAGLSFALKAAEGGRVAVLCKSEAAACNTNLAQGGLAAALASSDSRQAHMADTLAAGSGLNNPEAVALLATEAPGCISELLALGVPFDTLPGGKLSLGLEGGHSHHRIVHARDQTGKYIHQQLLQAVQQHAHIRLLEHHLALDLMIDSRSGQKRCMGARVLDVEHNLLCTFYARATVLASGGAGQLYQYSTNPAMATGDGVAMAYRAGAQLADMEFVQFHPTTLYKPGQPVFLISEAVRGAGAELVLPTGEPFMHRYHPLGSLAPRDIVAQAMQQEMQQSGADSLFLDMRRLSQEHFSQHFPAIYQTLLQQGIDPQEQLVPVVPAAHYMCGGISTNAHGQTTLPGLYACGECACTGLHGANRLASNSLPEGWIMGRRAAQHALAQPVPAAPLRPVESCFVPLAHESALAGLLRQQLQEGMWQYAGIVRTRSGLLACQRLLEQLAHEVEEAQALGRLSPPWLELRNLVQVAQLVTRAALARTESCGCHYLQPDGKPAAAAAEAGLALELEIG</sequence>
<dbReference type="STRING" id="1279009.ADICEAN_01926"/>